<evidence type="ECO:0000256" key="2">
    <source>
        <dbReference type="ARBA" id="ARBA00012261"/>
    </source>
</evidence>
<accession>E8V4N3</accession>
<dbReference type="PANTHER" id="PTHR11138">
    <property type="entry name" value="METHIONYL-TRNA FORMYLTRANSFERASE"/>
    <property type="match status" value="1"/>
</dbReference>
<dbReference type="InterPro" id="IPR044135">
    <property type="entry name" value="Met-tRNA-FMT_C"/>
</dbReference>
<name>E8V4N3_TERSS</name>
<dbReference type="InterPro" id="IPR005793">
    <property type="entry name" value="Formyl_trans_C"/>
</dbReference>
<dbReference type="EC" id="2.1.2.9" evidence="2 5"/>
<organism evidence="8 9">
    <name type="scientific">Terriglobus saanensis (strain ATCC BAA-1853 / DSM 23119 / SP1PR4)</name>
    <dbReference type="NCBI Taxonomy" id="401053"/>
    <lineage>
        <taxon>Bacteria</taxon>
        <taxon>Pseudomonadati</taxon>
        <taxon>Acidobacteriota</taxon>
        <taxon>Terriglobia</taxon>
        <taxon>Terriglobales</taxon>
        <taxon>Acidobacteriaceae</taxon>
        <taxon>Terriglobus</taxon>
    </lineage>
</organism>
<dbReference type="HOGENOM" id="CLU_033347_2_0_0"/>
<sequence length="310" mass="34098">MKLIFCGTPQFAVPTLEAVLAAGHEVALVLSQPDRPVGRSGEVQPTPIKQTALAHNLRVVQPEKLKSNAELREQIEGIAPDAILIVAYGRIIPQWMLDVPRFGNINLHGSLLPRWRGAAPIQWAVAAGDEKTGVTTMRIDAGLDTGDMLLKREVPIGPHTTSPELFTELASIGAILTVQTLQCLEAGNITPIKQNDAEATLAPILTREDGRINFAQTAQTIYNRFRGFQPWPGVFTSLRGKKLILHAMRPSSHPTQHPPGTLFVEETHLLVACANQTAIFLEELQLEGKRRMPAEEFLRGFQIKEGEQLQ</sequence>
<dbReference type="GO" id="GO:0004479">
    <property type="term" value="F:methionyl-tRNA formyltransferase activity"/>
    <property type="evidence" value="ECO:0007669"/>
    <property type="project" value="UniProtKB-UniRule"/>
</dbReference>
<feature type="domain" description="Formyl transferase N-terminal" evidence="6">
    <location>
        <begin position="2"/>
        <end position="177"/>
    </location>
</feature>
<keyword evidence="4 5" id="KW-0648">Protein biosynthesis</keyword>
<feature type="domain" description="Formyl transferase C-terminal" evidence="7">
    <location>
        <begin position="205"/>
        <end position="301"/>
    </location>
</feature>
<dbReference type="EMBL" id="CP002467">
    <property type="protein sequence ID" value="ADV81437.1"/>
    <property type="molecule type" value="Genomic_DNA"/>
</dbReference>
<evidence type="ECO:0000313" key="9">
    <source>
        <dbReference type="Proteomes" id="UP000006844"/>
    </source>
</evidence>
<dbReference type="AlphaFoldDB" id="E8V4N3"/>
<dbReference type="eggNOG" id="COG0223">
    <property type="taxonomic scope" value="Bacteria"/>
</dbReference>
<evidence type="ECO:0000256" key="5">
    <source>
        <dbReference type="HAMAP-Rule" id="MF_00182"/>
    </source>
</evidence>
<dbReference type="Pfam" id="PF00551">
    <property type="entry name" value="Formyl_trans_N"/>
    <property type="match status" value="1"/>
</dbReference>
<dbReference type="OrthoDB" id="9802815at2"/>
<keyword evidence="9" id="KW-1185">Reference proteome</keyword>
<evidence type="ECO:0000259" key="6">
    <source>
        <dbReference type="Pfam" id="PF00551"/>
    </source>
</evidence>
<dbReference type="InterPro" id="IPR036477">
    <property type="entry name" value="Formyl_transf_N_sf"/>
</dbReference>
<dbReference type="InterPro" id="IPR011034">
    <property type="entry name" value="Formyl_transferase-like_C_sf"/>
</dbReference>
<reference evidence="8 9" key="1">
    <citation type="journal article" date="2012" name="Stand. Genomic Sci.">
        <title>Complete genome sequence of Terriglobus saanensis type strain SP1PR4(T), an Acidobacteria from tundra soil.</title>
        <authorList>
            <person name="Rawat S.R."/>
            <person name="Mannisto M.K."/>
            <person name="Starovoytov V."/>
            <person name="Goodwin L."/>
            <person name="Nolan M."/>
            <person name="Hauser L."/>
            <person name="Land M."/>
            <person name="Davenport K.W."/>
            <person name="Woyke T."/>
            <person name="Haggblom M.M."/>
        </authorList>
    </citation>
    <scope>NUCLEOTIDE SEQUENCE</scope>
    <source>
        <strain evidence="9">ATCC BAA-1853 / DSM 23119 / SP1PR4</strain>
    </source>
</reference>
<comment type="catalytic activity">
    <reaction evidence="5">
        <text>L-methionyl-tRNA(fMet) + (6R)-10-formyltetrahydrofolate = N-formyl-L-methionyl-tRNA(fMet) + (6S)-5,6,7,8-tetrahydrofolate + H(+)</text>
        <dbReference type="Rhea" id="RHEA:24380"/>
        <dbReference type="Rhea" id="RHEA-COMP:9952"/>
        <dbReference type="Rhea" id="RHEA-COMP:9953"/>
        <dbReference type="ChEBI" id="CHEBI:15378"/>
        <dbReference type="ChEBI" id="CHEBI:57453"/>
        <dbReference type="ChEBI" id="CHEBI:78530"/>
        <dbReference type="ChEBI" id="CHEBI:78844"/>
        <dbReference type="ChEBI" id="CHEBI:195366"/>
        <dbReference type="EC" id="2.1.2.9"/>
    </reaction>
</comment>
<dbReference type="CDD" id="cd08704">
    <property type="entry name" value="Met_tRNA_FMT_C"/>
    <property type="match status" value="1"/>
</dbReference>
<dbReference type="Gene3D" id="3.40.50.12230">
    <property type="match status" value="1"/>
</dbReference>
<comment type="similarity">
    <text evidence="1 5">Belongs to the Fmt family.</text>
</comment>
<dbReference type="STRING" id="401053.AciPR4_0602"/>
<keyword evidence="3 5" id="KW-0808">Transferase</keyword>
<comment type="function">
    <text evidence="5">Attaches a formyl group to the free amino group of methionyl-tRNA(fMet). The formyl group appears to play a dual role in the initiator identity of N-formylmethionyl-tRNA by promoting its recognition by IF2 and preventing the misappropriation of this tRNA by the elongation apparatus.</text>
</comment>
<feature type="binding site" evidence="5">
    <location>
        <begin position="110"/>
        <end position="113"/>
    </location>
    <ligand>
        <name>(6S)-5,6,7,8-tetrahydrofolate</name>
        <dbReference type="ChEBI" id="CHEBI:57453"/>
    </ligand>
</feature>
<dbReference type="InterPro" id="IPR005794">
    <property type="entry name" value="Fmt"/>
</dbReference>
<dbReference type="Proteomes" id="UP000006844">
    <property type="component" value="Chromosome"/>
</dbReference>
<evidence type="ECO:0000256" key="1">
    <source>
        <dbReference type="ARBA" id="ARBA00010699"/>
    </source>
</evidence>
<dbReference type="KEGG" id="tsa:AciPR4_0602"/>
<protein>
    <recommendedName>
        <fullName evidence="2 5">Methionyl-tRNA formyltransferase</fullName>
        <ecNumber evidence="2 5">2.1.2.9</ecNumber>
    </recommendedName>
</protein>
<gene>
    <name evidence="5" type="primary">fmt</name>
    <name evidence="8" type="ordered locus">AciPR4_0602</name>
</gene>
<dbReference type="SUPFAM" id="SSF50486">
    <property type="entry name" value="FMT C-terminal domain-like"/>
    <property type="match status" value="1"/>
</dbReference>
<proteinExistence type="inferred from homology"/>
<evidence type="ECO:0000256" key="4">
    <source>
        <dbReference type="ARBA" id="ARBA00022917"/>
    </source>
</evidence>
<evidence type="ECO:0000259" key="7">
    <source>
        <dbReference type="Pfam" id="PF02911"/>
    </source>
</evidence>
<dbReference type="FunFam" id="3.40.50.12230:FF:000001">
    <property type="entry name" value="Methionyl-tRNA formyltransferase"/>
    <property type="match status" value="1"/>
</dbReference>
<dbReference type="CDD" id="cd08646">
    <property type="entry name" value="FMT_core_Met-tRNA-FMT_N"/>
    <property type="match status" value="1"/>
</dbReference>
<dbReference type="HAMAP" id="MF_00182">
    <property type="entry name" value="Formyl_trans"/>
    <property type="match status" value="1"/>
</dbReference>
<dbReference type="SUPFAM" id="SSF53328">
    <property type="entry name" value="Formyltransferase"/>
    <property type="match status" value="1"/>
</dbReference>
<evidence type="ECO:0000256" key="3">
    <source>
        <dbReference type="ARBA" id="ARBA00022679"/>
    </source>
</evidence>
<dbReference type="Pfam" id="PF02911">
    <property type="entry name" value="Formyl_trans_C"/>
    <property type="match status" value="1"/>
</dbReference>
<dbReference type="GO" id="GO:0005829">
    <property type="term" value="C:cytosol"/>
    <property type="evidence" value="ECO:0007669"/>
    <property type="project" value="TreeGrafter"/>
</dbReference>
<dbReference type="InterPro" id="IPR002376">
    <property type="entry name" value="Formyl_transf_N"/>
</dbReference>
<dbReference type="PANTHER" id="PTHR11138:SF5">
    <property type="entry name" value="METHIONYL-TRNA FORMYLTRANSFERASE, MITOCHONDRIAL"/>
    <property type="match status" value="1"/>
</dbReference>
<dbReference type="RefSeq" id="WP_013567170.1">
    <property type="nucleotide sequence ID" value="NC_014963.1"/>
</dbReference>
<dbReference type="NCBIfam" id="TIGR00460">
    <property type="entry name" value="fmt"/>
    <property type="match status" value="1"/>
</dbReference>
<evidence type="ECO:0000313" key="8">
    <source>
        <dbReference type="EMBL" id="ADV81437.1"/>
    </source>
</evidence>
<dbReference type="InterPro" id="IPR041711">
    <property type="entry name" value="Met-tRNA-FMT_N"/>
</dbReference>